<dbReference type="NCBIfam" id="TIGR01891">
    <property type="entry name" value="amidohydrolases"/>
    <property type="match status" value="1"/>
</dbReference>
<dbReference type="RefSeq" id="WP_053248745.1">
    <property type="nucleotide sequence ID" value="NZ_LGAP01000004.1"/>
</dbReference>
<dbReference type="PANTHER" id="PTHR11014">
    <property type="entry name" value="PEPTIDASE M20 FAMILY MEMBER"/>
    <property type="match status" value="1"/>
</dbReference>
<organism evidence="4 5">
    <name type="scientific">Ensifer adhaerens</name>
    <name type="common">Sinorhizobium morelense</name>
    <dbReference type="NCBI Taxonomy" id="106592"/>
    <lineage>
        <taxon>Bacteria</taxon>
        <taxon>Pseudomonadati</taxon>
        <taxon>Pseudomonadota</taxon>
        <taxon>Alphaproteobacteria</taxon>
        <taxon>Hyphomicrobiales</taxon>
        <taxon>Rhizobiaceae</taxon>
        <taxon>Sinorhizobium/Ensifer group</taxon>
        <taxon>Ensifer</taxon>
    </lineage>
</organism>
<keyword evidence="2" id="KW-0464">Manganese</keyword>
<dbReference type="InterPro" id="IPR011650">
    <property type="entry name" value="Peptidase_M20_dimer"/>
</dbReference>
<dbReference type="SUPFAM" id="SSF53187">
    <property type="entry name" value="Zn-dependent exopeptidases"/>
    <property type="match status" value="1"/>
</dbReference>
<dbReference type="Proteomes" id="UP000037425">
    <property type="component" value="Unassembled WGS sequence"/>
</dbReference>
<comment type="caution">
    <text evidence="4">The sequence shown here is derived from an EMBL/GenBank/DDBJ whole genome shotgun (WGS) entry which is preliminary data.</text>
</comment>
<dbReference type="Gene3D" id="3.30.70.360">
    <property type="match status" value="1"/>
</dbReference>
<reference evidence="5" key="1">
    <citation type="submission" date="2015-07" db="EMBL/GenBank/DDBJ databases">
        <title>Whole genome sequence of an Ensifer adhaerens strain isolated from a cave pool in the Wind Cave National Park.</title>
        <authorList>
            <person name="Eng W.W.H."/>
            <person name="Gan H.M."/>
            <person name="Barton H.A."/>
            <person name="Savka M.A."/>
        </authorList>
    </citation>
    <scope>NUCLEOTIDE SEQUENCE [LARGE SCALE GENOMIC DNA]</scope>
    <source>
        <strain evidence="5">SD006</strain>
    </source>
</reference>
<dbReference type="GO" id="GO:0050118">
    <property type="term" value="F:N-acetyldiaminopimelate deacetylase activity"/>
    <property type="evidence" value="ECO:0007669"/>
    <property type="project" value="UniProtKB-ARBA"/>
</dbReference>
<evidence type="ECO:0000259" key="3">
    <source>
        <dbReference type="Pfam" id="PF07687"/>
    </source>
</evidence>
<dbReference type="AlphaFoldDB" id="A0A0L8BYH0"/>
<proteinExistence type="predicted"/>
<feature type="domain" description="Peptidase M20 dimerisation" evidence="3">
    <location>
        <begin position="186"/>
        <end position="279"/>
    </location>
</feature>
<name>A0A0L8BYH0_ENSAD</name>
<protein>
    <submittedName>
        <fullName evidence="4">Amidohydrolase</fullName>
    </submittedName>
</protein>
<dbReference type="OrthoDB" id="9777385at2"/>
<dbReference type="PIRSF" id="PIRSF005962">
    <property type="entry name" value="Pept_M20D_amidohydro"/>
    <property type="match status" value="1"/>
</dbReference>
<dbReference type="CDD" id="cd05666">
    <property type="entry name" value="M20_Acy1-like"/>
    <property type="match status" value="1"/>
</dbReference>
<feature type="binding site" evidence="2">
    <location>
        <position position="360"/>
    </location>
    <ligand>
        <name>Mn(2+)</name>
        <dbReference type="ChEBI" id="CHEBI:29035"/>
        <label>2</label>
    </ligand>
</feature>
<feature type="binding site" evidence="2">
    <location>
        <position position="162"/>
    </location>
    <ligand>
        <name>Mn(2+)</name>
        <dbReference type="ChEBI" id="CHEBI:29035"/>
        <label>2</label>
    </ligand>
</feature>
<dbReference type="GO" id="GO:0019877">
    <property type="term" value="P:diaminopimelate biosynthetic process"/>
    <property type="evidence" value="ECO:0007669"/>
    <property type="project" value="UniProtKB-ARBA"/>
</dbReference>
<dbReference type="PATRIC" id="fig|106592.7.peg.5591"/>
<dbReference type="InterPro" id="IPR002933">
    <property type="entry name" value="Peptidase_M20"/>
</dbReference>
<dbReference type="Pfam" id="PF07687">
    <property type="entry name" value="M20_dimer"/>
    <property type="match status" value="1"/>
</dbReference>
<feature type="binding site" evidence="2">
    <location>
        <position position="136"/>
    </location>
    <ligand>
        <name>Mn(2+)</name>
        <dbReference type="ChEBI" id="CHEBI:29035"/>
        <label>2</label>
    </ligand>
</feature>
<dbReference type="InterPro" id="IPR017439">
    <property type="entry name" value="Amidohydrolase"/>
</dbReference>
<gene>
    <name evidence="4" type="ORF">AC244_10375</name>
</gene>
<dbReference type="EMBL" id="LGAP01000004">
    <property type="protein sequence ID" value="KOF19777.1"/>
    <property type="molecule type" value="Genomic_DNA"/>
</dbReference>
<dbReference type="FunFam" id="3.30.70.360:FF:000001">
    <property type="entry name" value="N-acetyldiaminopimelate deacetylase"/>
    <property type="match status" value="1"/>
</dbReference>
<dbReference type="SUPFAM" id="SSF55031">
    <property type="entry name" value="Bacterial exopeptidase dimerisation domain"/>
    <property type="match status" value="1"/>
</dbReference>
<comment type="cofactor">
    <cofactor evidence="2">
        <name>Mn(2+)</name>
        <dbReference type="ChEBI" id="CHEBI:29035"/>
    </cofactor>
    <text evidence="2">The Mn(2+) ion enhances activity.</text>
</comment>
<accession>A0A0L8BYH0</accession>
<dbReference type="GO" id="GO:0046872">
    <property type="term" value="F:metal ion binding"/>
    <property type="evidence" value="ECO:0007669"/>
    <property type="project" value="UniProtKB-KW"/>
</dbReference>
<evidence type="ECO:0000313" key="4">
    <source>
        <dbReference type="EMBL" id="KOF19777.1"/>
    </source>
</evidence>
<dbReference type="Pfam" id="PF01546">
    <property type="entry name" value="Peptidase_M20"/>
    <property type="match status" value="1"/>
</dbReference>
<evidence type="ECO:0000313" key="5">
    <source>
        <dbReference type="Proteomes" id="UP000037425"/>
    </source>
</evidence>
<evidence type="ECO:0000256" key="1">
    <source>
        <dbReference type="ARBA" id="ARBA00022801"/>
    </source>
</evidence>
<feature type="binding site" evidence="2">
    <location>
        <position position="101"/>
    </location>
    <ligand>
        <name>Mn(2+)</name>
        <dbReference type="ChEBI" id="CHEBI:29035"/>
        <label>2</label>
    </ligand>
</feature>
<dbReference type="InterPro" id="IPR036264">
    <property type="entry name" value="Bact_exopeptidase_dim_dom"/>
</dbReference>
<sequence>MKLSSSIDNAMPELVAIRHDLHAHPELGLEETRTSAFIARHLTELGYEVTTGLAKTGVVGTLRNGSGSRSIGIRADIDALPILEETGLDYASKTSGLMHACGHDGHTTMLLGAARALAERRNFDGTIHLIFQPAEENFGGAKIMMDEGLFEKFPCDAVFALHNEPGLPFGQFALREGPIMAAVDEARITVHGRGGHGAEPQETADPIVCGASIIMALQSIVSRNIHPMDPSVVTVGAFHAGSASNIIPERAEIVVGIRSFDPGVRDELERRIRMIAEAQATSFGMRATVDYQRSYDATINHKAETDFVRDLAVRFAGADKVVDLERPFMGSEDFAYMLQERPGTYFFLGSKVSGEEKPLHHPAYNFNDDLLPIGAAFWTELAEAYLPTR</sequence>
<keyword evidence="1 4" id="KW-0378">Hydrolase</keyword>
<dbReference type="Gene3D" id="3.40.630.10">
    <property type="entry name" value="Zn peptidases"/>
    <property type="match status" value="1"/>
</dbReference>
<keyword evidence="2" id="KW-0479">Metal-binding</keyword>
<evidence type="ECO:0000256" key="2">
    <source>
        <dbReference type="PIRSR" id="PIRSR005962-1"/>
    </source>
</evidence>
<dbReference type="PANTHER" id="PTHR11014:SF63">
    <property type="entry name" value="METALLOPEPTIDASE, PUTATIVE (AFU_ORTHOLOGUE AFUA_6G09600)-RELATED"/>
    <property type="match status" value="1"/>
</dbReference>
<feature type="binding site" evidence="2">
    <location>
        <position position="103"/>
    </location>
    <ligand>
        <name>Mn(2+)</name>
        <dbReference type="ChEBI" id="CHEBI:29035"/>
        <label>2</label>
    </ligand>
</feature>